<reference evidence="1" key="1">
    <citation type="submission" date="2023-10" db="EMBL/GenBank/DDBJ databases">
        <title>Genome assemblies of two species of porcelain crab, Petrolisthes cinctipes and Petrolisthes manimaculis (Anomura: Porcellanidae).</title>
        <authorList>
            <person name="Angst P."/>
        </authorList>
    </citation>
    <scope>NUCLEOTIDE SEQUENCE</scope>
    <source>
        <strain evidence="1">PB745_01</strain>
        <tissue evidence="1">Gill</tissue>
    </source>
</reference>
<proteinExistence type="predicted"/>
<dbReference type="AlphaFoldDB" id="A0AAE1EUF9"/>
<accession>A0AAE1EUF9</accession>
<dbReference type="EMBL" id="JAWQEG010004400">
    <property type="protein sequence ID" value="KAK3861794.1"/>
    <property type="molecule type" value="Genomic_DNA"/>
</dbReference>
<evidence type="ECO:0000313" key="2">
    <source>
        <dbReference type="Proteomes" id="UP001286313"/>
    </source>
</evidence>
<dbReference type="Proteomes" id="UP001286313">
    <property type="component" value="Unassembled WGS sequence"/>
</dbReference>
<name>A0AAE1EUF9_PETCI</name>
<gene>
    <name evidence="1" type="ORF">Pcinc_032268</name>
</gene>
<protein>
    <submittedName>
        <fullName evidence="1">Uncharacterized protein</fullName>
    </submittedName>
</protein>
<sequence>MVKAADNGHPQKSNSYLVLINLVPILKLSPNPTQPNPTLHEEHEVTVLESDSVGHHCDGDLAVTVLDHLTNTSPFTLINTGKYKKNTSKWTHHVFNYIRFLKKMYMLEVSEAVHVGDYLGVLEADSQLGVGLLHP</sequence>
<keyword evidence="2" id="KW-1185">Reference proteome</keyword>
<evidence type="ECO:0000313" key="1">
    <source>
        <dbReference type="EMBL" id="KAK3861794.1"/>
    </source>
</evidence>
<comment type="caution">
    <text evidence="1">The sequence shown here is derived from an EMBL/GenBank/DDBJ whole genome shotgun (WGS) entry which is preliminary data.</text>
</comment>
<organism evidence="1 2">
    <name type="scientific">Petrolisthes cinctipes</name>
    <name type="common">Flat porcelain crab</name>
    <dbReference type="NCBI Taxonomy" id="88211"/>
    <lineage>
        <taxon>Eukaryota</taxon>
        <taxon>Metazoa</taxon>
        <taxon>Ecdysozoa</taxon>
        <taxon>Arthropoda</taxon>
        <taxon>Crustacea</taxon>
        <taxon>Multicrustacea</taxon>
        <taxon>Malacostraca</taxon>
        <taxon>Eumalacostraca</taxon>
        <taxon>Eucarida</taxon>
        <taxon>Decapoda</taxon>
        <taxon>Pleocyemata</taxon>
        <taxon>Anomura</taxon>
        <taxon>Galatheoidea</taxon>
        <taxon>Porcellanidae</taxon>
        <taxon>Petrolisthes</taxon>
    </lineage>
</organism>